<accession>A0A917N0C8</accession>
<dbReference type="SUPFAM" id="SSF55785">
    <property type="entry name" value="PYP-like sensor domain (PAS domain)"/>
    <property type="match status" value="1"/>
</dbReference>
<name>A0A917N0C8_9SPHI</name>
<reference evidence="1" key="2">
    <citation type="submission" date="2020-09" db="EMBL/GenBank/DDBJ databases">
        <authorList>
            <person name="Sun Q."/>
            <person name="Sedlacek I."/>
        </authorList>
    </citation>
    <scope>NUCLEOTIDE SEQUENCE</scope>
    <source>
        <strain evidence="1">CCM 8711</strain>
    </source>
</reference>
<evidence type="ECO:0000313" key="1">
    <source>
        <dbReference type="EMBL" id="GGI49746.1"/>
    </source>
</evidence>
<proteinExistence type="predicted"/>
<organism evidence="1 2">
    <name type="scientific">Mucilaginibacter galii</name>
    <dbReference type="NCBI Taxonomy" id="2005073"/>
    <lineage>
        <taxon>Bacteria</taxon>
        <taxon>Pseudomonadati</taxon>
        <taxon>Bacteroidota</taxon>
        <taxon>Sphingobacteriia</taxon>
        <taxon>Sphingobacteriales</taxon>
        <taxon>Sphingobacteriaceae</taxon>
        <taxon>Mucilaginibacter</taxon>
    </lineage>
</organism>
<gene>
    <name evidence="1" type="ORF">GCM10011425_09580</name>
</gene>
<comment type="caution">
    <text evidence="1">The sequence shown here is derived from an EMBL/GenBank/DDBJ whole genome shotgun (WGS) entry which is preliminary data.</text>
</comment>
<sequence length="205" mass="23212">MATTFDHIVKLLHNSSTFYLVLVDDDGNYAYHNDYFTEKYAYYYKGEGKRSALAALHPGDHGACMKANMLCRKNPDECYQLTLRKLNGTGGYTITQWDFKANCTPEGQIAGVVGIGYDITDFESRQDHIRFLTSTLRDVAYKQSHIVRRPLANIVGLVELLEQGEVNESSAAIIKMLKQSCRELDHEFDNFLIKDEGPLSDPDTE</sequence>
<dbReference type="Gene3D" id="3.30.450.20">
    <property type="entry name" value="PAS domain"/>
    <property type="match status" value="1"/>
</dbReference>
<keyword evidence="2" id="KW-1185">Reference proteome</keyword>
<dbReference type="Proteomes" id="UP000662074">
    <property type="component" value="Unassembled WGS sequence"/>
</dbReference>
<dbReference type="EMBL" id="BMDO01000001">
    <property type="protein sequence ID" value="GGI49746.1"/>
    <property type="molecule type" value="Genomic_DNA"/>
</dbReference>
<evidence type="ECO:0000313" key="2">
    <source>
        <dbReference type="Proteomes" id="UP000662074"/>
    </source>
</evidence>
<dbReference type="RefSeq" id="WP_188414262.1">
    <property type="nucleotide sequence ID" value="NZ_BMDO01000001.1"/>
</dbReference>
<protein>
    <recommendedName>
        <fullName evidence="3">PAS domain-containing protein</fullName>
    </recommendedName>
</protein>
<dbReference type="AlphaFoldDB" id="A0A917N0C8"/>
<reference evidence="1" key="1">
    <citation type="journal article" date="2014" name="Int. J. Syst. Evol. Microbiol.">
        <title>Complete genome sequence of Corynebacterium casei LMG S-19264T (=DSM 44701T), isolated from a smear-ripened cheese.</title>
        <authorList>
            <consortium name="US DOE Joint Genome Institute (JGI-PGF)"/>
            <person name="Walter F."/>
            <person name="Albersmeier A."/>
            <person name="Kalinowski J."/>
            <person name="Ruckert C."/>
        </authorList>
    </citation>
    <scope>NUCLEOTIDE SEQUENCE</scope>
    <source>
        <strain evidence="1">CCM 8711</strain>
    </source>
</reference>
<evidence type="ECO:0008006" key="3">
    <source>
        <dbReference type="Google" id="ProtNLM"/>
    </source>
</evidence>
<dbReference type="Gene3D" id="1.10.287.130">
    <property type="match status" value="1"/>
</dbReference>
<dbReference type="InterPro" id="IPR035965">
    <property type="entry name" value="PAS-like_dom_sf"/>
</dbReference>